<name>A0A0K0D9I4_ANGCA</name>
<evidence type="ECO:0000313" key="2">
    <source>
        <dbReference type="Proteomes" id="UP000035642"/>
    </source>
</evidence>
<keyword evidence="2" id="KW-1185">Reference proteome</keyword>
<protein>
    <submittedName>
        <fullName evidence="3">Ovule protein</fullName>
    </submittedName>
</protein>
<organism evidence="2 3">
    <name type="scientific">Angiostrongylus cantonensis</name>
    <name type="common">Rat lungworm</name>
    <dbReference type="NCBI Taxonomy" id="6313"/>
    <lineage>
        <taxon>Eukaryota</taxon>
        <taxon>Metazoa</taxon>
        <taxon>Ecdysozoa</taxon>
        <taxon>Nematoda</taxon>
        <taxon>Chromadorea</taxon>
        <taxon>Rhabditida</taxon>
        <taxon>Rhabditina</taxon>
        <taxon>Rhabditomorpha</taxon>
        <taxon>Strongyloidea</taxon>
        <taxon>Metastrongylidae</taxon>
        <taxon>Angiostrongylus</taxon>
    </lineage>
</organism>
<keyword evidence="1" id="KW-1133">Transmembrane helix</keyword>
<accession>A0A0K0D9I4</accession>
<proteinExistence type="predicted"/>
<keyword evidence="1" id="KW-0812">Transmembrane</keyword>
<dbReference type="AlphaFoldDB" id="A0A0K0D9I4"/>
<feature type="transmembrane region" description="Helical" evidence="1">
    <location>
        <begin position="47"/>
        <end position="69"/>
    </location>
</feature>
<reference evidence="3" key="2">
    <citation type="submission" date="2017-02" db="UniProtKB">
        <authorList>
            <consortium name="WormBaseParasite"/>
        </authorList>
    </citation>
    <scope>IDENTIFICATION</scope>
</reference>
<dbReference type="Proteomes" id="UP000035642">
    <property type="component" value="Unassembled WGS sequence"/>
</dbReference>
<keyword evidence="1" id="KW-0472">Membrane</keyword>
<reference evidence="2" key="1">
    <citation type="submission" date="2012-09" db="EMBL/GenBank/DDBJ databases">
        <authorList>
            <person name="Martin A.A."/>
        </authorList>
    </citation>
    <scope>NUCLEOTIDE SEQUENCE</scope>
</reference>
<evidence type="ECO:0000313" key="3">
    <source>
        <dbReference type="WBParaSite" id="ACAC_0000678801-mRNA-1"/>
    </source>
</evidence>
<evidence type="ECO:0000256" key="1">
    <source>
        <dbReference type="SAM" id="Phobius"/>
    </source>
</evidence>
<dbReference type="WBParaSite" id="ACAC_0000678801-mRNA-1">
    <property type="protein sequence ID" value="ACAC_0000678801-mRNA-1"/>
    <property type="gene ID" value="ACAC_0000678801"/>
</dbReference>
<sequence length="84" mass="9694">MPNNPVVPVVFTVRMYAKSYEKVALPTAFDFRSLKQQATSRVKYSHILFNVISLIVSTYFYHLIVLIYPTGCRSFELRRCLTSG</sequence>